<dbReference type="InterPro" id="IPR000873">
    <property type="entry name" value="AMP-dep_synth/lig_dom"/>
</dbReference>
<evidence type="ECO:0000313" key="4">
    <source>
        <dbReference type="Proteomes" id="UP000612893"/>
    </source>
</evidence>
<proteinExistence type="inferred from homology"/>
<dbReference type="Pfam" id="PF00501">
    <property type="entry name" value="AMP-binding"/>
    <property type="match status" value="1"/>
</dbReference>
<reference evidence="3" key="1">
    <citation type="submission" date="2020-10" db="EMBL/GenBank/DDBJ databases">
        <title>Ca. Dormibacterota MAGs.</title>
        <authorList>
            <person name="Montgomery K."/>
        </authorList>
    </citation>
    <scope>NUCLEOTIDE SEQUENCE [LARGE SCALE GENOMIC DNA]</scope>
    <source>
        <strain evidence="3">SC8812_S17_10</strain>
    </source>
</reference>
<dbReference type="SUPFAM" id="SSF56801">
    <property type="entry name" value="Acetyl-CoA synthetase-like"/>
    <property type="match status" value="1"/>
</dbReference>
<dbReference type="PROSITE" id="PS00455">
    <property type="entry name" value="AMP_BINDING"/>
    <property type="match status" value="1"/>
</dbReference>
<organism evidence="3 4">
    <name type="scientific">Candidatus Nephthysia bennettiae</name>
    <dbReference type="NCBI Taxonomy" id="3127016"/>
    <lineage>
        <taxon>Bacteria</taxon>
        <taxon>Bacillati</taxon>
        <taxon>Candidatus Dormiibacterota</taxon>
        <taxon>Candidatus Dormibacteria</taxon>
        <taxon>Candidatus Dormibacterales</taxon>
        <taxon>Candidatus Dormibacteraceae</taxon>
        <taxon>Candidatus Nephthysia</taxon>
    </lineage>
</organism>
<keyword evidence="4" id="KW-1185">Reference proteome</keyword>
<evidence type="ECO:0000256" key="1">
    <source>
        <dbReference type="ARBA" id="ARBA00006432"/>
    </source>
</evidence>
<accession>A0A934N7G4</accession>
<dbReference type="InterPro" id="IPR045851">
    <property type="entry name" value="AMP-bd_C_sf"/>
</dbReference>
<evidence type="ECO:0000259" key="2">
    <source>
        <dbReference type="Pfam" id="PF00501"/>
    </source>
</evidence>
<dbReference type="RefSeq" id="WP_338198314.1">
    <property type="nucleotide sequence ID" value="NZ_JAEKNR010000003.1"/>
</dbReference>
<evidence type="ECO:0000313" key="3">
    <source>
        <dbReference type="EMBL" id="MBJ7596479.1"/>
    </source>
</evidence>
<comment type="caution">
    <text evidence="3">The sequence shown here is derived from an EMBL/GenBank/DDBJ whole genome shotgun (WGS) entry which is preliminary data.</text>
</comment>
<gene>
    <name evidence="3" type="ORF">JF922_00095</name>
</gene>
<name>A0A934N7G4_9BACT</name>
<dbReference type="GO" id="GO:0006633">
    <property type="term" value="P:fatty acid biosynthetic process"/>
    <property type="evidence" value="ECO:0007669"/>
    <property type="project" value="TreeGrafter"/>
</dbReference>
<dbReference type="GO" id="GO:0070566">
    <property type="term" value="F:adenylyltransferase activity"/>
    <property type="evidence" value="ECO:0007669"/>
    <property type="project" value="TreeGrafter"/>
</dbReference>
<feature type="domain" description="AMP-dependent synthetase/ligase" evidence="2">
    <location>
        <begin position="27"/>
        <end position="378"/>
    </location>
</feature>
<dbReference type="Gene3D" id="3.30.300.30">
    <property type="match status" value="1"/>
</dbReference>
<dbReference type="Gene3D" id="3.40.50.12780">
    <property type="entry name" value="N-terminal domain of ligase-like"/>
    <property type="match status" value="1"/>
</dbReference>
<dbReference type="Proteomes" id="UP000612893">
    <property type="component" value="Unassembled WGS sequence"/>
</dbReference>
<dbReference type="InterPro" id="IPR020845">
    <property type="entry name" value="AMP-binding_CS"/>
</dbReference>
<sequence length="529" mass="55774">MSDLSTVPGLLENAATGSGVVSFLASEREDVQVGELWRRSEHAAAYFLDTVGRDGVVALIMETSLDCLVSLLGAWRAGITTLSLPYPAPSAPPDEYRRQLLDIGRMAGVELLVLPARLAGLDLEGAVRAASFRECAAHARRADIADAGEFVQFSSGSTGRPKGVRLSSPAIAANVTAILDHMAPHSEGVIACSWLPLSHDMGLIGMCLAGLVSMGAPWRGRRLALMPPERMVARPSRWLQACSEIGATVTSAPNFALDLLVAHPGAVPASVDLRRLKVLIVGSEPIMPGTLRRFGQAMTPLGFDEAALCPAYGMAEAAVAVTMVPPHGRWRSTAGGPDEAEVVSCGIPLRCLEVRAPAGWEAAGPIAVRGSSLLTGYLGQAASPLEGGWLATSDLGFLSEGELHVVGRSDDVLVIAGRKLYPELLEETASRHESVRAGNCAAISDGSGGYLIVAERRRASAGADMPDACRWIRRELAVRGGVAPTAVVIVSPGSIPKTPSGKLQRKRLGQLHRRGELAVEAELRFGRRP</sequence>
<dbReference type="GO" id="GO:0005886">
    <property type="term" value="C:plasma membrane"/>
    <property type="evidence" value="ECO:0007669"/>
    <property type="project" value="TreeGrafter"/>
</dbReference>
<comment type="similarity">
    <text evidence="1">Belongs to the ATP-dependent AMP-binding enzyme family.</text>
</comment>
<dbReference type="AlphaFoldDB" id="A0A934N7G4"/>
<dbReference type="EMBL" id="JAEKNR010000003">
    <property type="protein sequence ID" value="MBJ7596479.1"/>
    <property type="molecule type" value="Genomic_DNA"/>
</dbReference>
<dbReference type="PANTHER" id="PTHR22754">
    <property type="entry name" value="DISCO-INTERACTING PROTEIN 2 DIP2 -RELATED"/>
    <property type="match status" value="1"/>
</dbReference>
<dbReference type="InterPro" id="IPR042099">
    <property type="entry name" value="ANL_N_sf"/>
</dbReference>
<protein>
    <submittedName>
        <fullName evidence="3">AMP-binding protein</fullName>
    </submittedName>
</protein>
<dbReference type="PANTHER" id="PTHR22754:SF32">
    <property type="entry name" value="DISCO-INTERACTING PROTEIN 2"/>
    <property type="match status" value="1"/>
</dbReference>